<evidence type="ECO:0000313" key="2">
    <source>
        <dbReference type="Proteomes" id="UP000092884"/>
    </source>
</evidence>
<evidence type="ECO:0008006" key="3">
    <source>
        <dbReference type="Google" id="ProtNLM"/>
    </source>
</evidence>
<keyword evidence="2" id="KW-1185">Reference proteome</keyword>
<protein>
    <recommendedName>
        <fullName evidence="3">TsaB protein, required for threonylcarbamoyladenosine (T(6)A) formation in tRNA</fullName>
    </recommendedName>
</protein>
<dbReference type="EMBL" id="CP016503">
    <property type="protein sequence ID" value="ANV98764.1"/>
    <property type="molecule type" value="Genomic_DNA"/>
</dbReference>
<dbReference type="Proteomes" id="UP000092884">
    <property type="component" value="Chromosome"/>
</dbReference>
<sequence length="155" mass="17283">MQCKDNNNALVIFSVSAPFLCGLYRDGVLVESVQLESKTMQGLVEVFDKYRSVPIGQIFYARGPGSFTAIKLTHVFLQTWQIVHEIPVFSTDSFYFNGGTPIYAFGKQYFVKNADGEIGLQVFDEALGCDFALPQVLDVSKFSAHNEPLYVLPPI</sequence>
<dbReference type="STRING" id="222136.BBW65_04615"/>
<dbReference type="AlphaFoldDB" id="A0A1B1U7K2"/>
<dbReference type="SUPFAM" id="SSF53067">
    <property type="entry name" value="Actin-like ATPase domain"/>
    <property type="match status" value="1"/>
</dbReference>
<organism evidence="1 2">
    <name type="scientific">Helicobacter enhydrae</name>
    <dbReference type="NCBI Taxonomy" id="222136"/>
    <lineage>
        <taxon>Bacteria</taxon>
        <taxon>Pseudomonadati</taxon>
        <taxon>Campylobacterota</taxon>
        <taxon>Epsilonproteobacteria</taxon>
        <taxon>Campylobacterales</taxon>
        <taxon>Helicobacteraceae</taxon>
        <taxon>Helicobacter</taxon>
    </lineage>
</organism>
<accession>A0A1B1U7K2</accession>
<reference evidence="2" key="1">
    <citation type="submission" date="2016-07" db="EMBL/GenBank/DDBJ databases">
        <authorList>
            <person name="Florea S."/>
            <person name="Webb J.S."/>
            <person name="Jaromczyk J."/>
            <person name="Schardl C.L."/>
        </authorList>
    </citation>
    <scope>NUCLEOTIDE SEQUENCE [LARGE SCALE GENOMIC DNA]</scope>
    <source>
        <strain evidence="2">MIT 01-6242</strain>
    </source>
</reference>
<evidence type="ECO:0000313" key="1">
    <source>
        <dbReference type="EMBL" id="ANV98764.1"/>
    </source>
</evidence>
<proteinExistence type="predicted"/>
<dbReference type="KEGG" id="het:BBW65_04615"/>
<dbReference type="InterPro" id="IPR043129">
    <property type="entry name" value="ATPase_NBD"/>
</dbReference>
<gene>
    <name evidence="1" type="ORF">BBW65_04615</name>
</gene>
<name>A0A1B1U7K2_9HELI</name>